<dbReference type="CTD" id="35053"/>
<evidence type="ECO:0000256" key="1">
    <source>
        <dbReference type="ARBA" id="ARBA00009515"/>
    </source>
</evidence>
<dbReference type="GO" id="GO:0005634">
    <property type="term" value="C:nucleus"/>
    <property type="evidence" value="ECO:0007669"/>
    <property type="project" value="TreeGrafter"/>
</dbReference>
<dbReference type="Pfam" id="PF05918">
    <property type="entry name" value="API5"/>
    <property type="match status" value="1"/>
</dbReference>
<dbReference type="GO" id="GO:0006915">
    <property type="term" value="P:apoptotic process"/>
    <property type="evidence" value="ECO:0007669"/>
    <property type="project" value="UniProtKB-KW"/>
</dbReference>
<comment type="similarity">
    <text evidence="1">Belongs to the API5 family.</text>
</comment>
<reference evidence="5" key="1">
    <citation type="submission" date="2025-08" db="UniProtKB">
        <authorList>
            <consortium name="RefSeq"/>
        </authorList>
    </citation>
    <scope>IDENTIFICATION</scope>
</reference>
<protein>
    <submittedName>
        <fullName evidence="5">Apoptosis inhibitor 5</fullName>
    </submittedName>
</protein>
<organism evidence="4 5">
    <name type="scientific">Cephus cinctus</name>
    <name type="common">Wheat stem sawfly</name>
    <dbReference type="NCBI Taxonomy" id="211228"/>
    <lineage>
        <taxon>Eukaryota</taxon>
        <taxon>Metazoa</taxon>
        <taxon>Ecdysozoa</taxon>
        <taxon>Arthropoda</taxon>
        <taxon>Hexapoda</taxon>
        <taxon>Insecta</taxon>
        <taxon>Pterygota</taxon>
        <taxon>Neoptera</taxon>
        <taxon>Endopterygota</taxon>
        <taxon>Hymenoptera</taxon>
        <taxon>Cephoidea</taxon>
        <taxon>Cephidae</taxon>
        <taxon>Cephus</taxon>
    </lineage>
</organism>
<dbReference type="Proteomes" id="UP000694920">
    <property type="component" value="Unplaced"/>
</dbReference>
<dbReference type="PANTHER" id="PTHR12758">
    <property type="entry name" value="APOPTOSIS INHIBITOR 5-RELATED"/>
    <property type="match status" value="1"/>
</dbReference>
<name>A0AAJ7CFL1_CEPCN</name>
<accession>A0AAJ7CFL1</accession>
<dbReference type="InterPro" id="IPR016024">
    <property type="entry name" value="ARM-type_fold"/>
</dbReference>
<dbReference type="GO" id="GO:0043066">
    <property type="term" value="P:negative regulation of apoptotic process"/>
    <property type="evidence" value="ECO:0007669"/>
    <property type="project" value="TreeGrafter"/>
</dbReference>
<feature type="region of interest" description="Disordered" evidence="3">
    <location>
        <begin position="444"/>
        <end position="530"/>
    </location>
</feature>
<dbReference type="SUPFAM" id="SSF48371">
    <property type="entry name" value="ARM repeat"/>
    <property type="match status" value="1"/>
</dbReference>
<dbReference type="Gene3D" id="1.25.10.10">
    <property type="entry name" value="Leucine-rich Repeat Variant"/>
    <property type="match status" value="1"/>
</dbReference>
<feature type="compositionally biased region" description="Basic and acidic residues" evidence="3">
    <location>
        <begin position="472"/>
        <end position="484"/>
    </location>
</feature>
<keyword evidence="2" id="KW-0053">Apoptosis</keyword>
<sequence length="530" mass="59689">MSTDSIEKLYKNFGILADAKDKLAEHEKEYLEILTAVKGSPKEKRLASQFIARFFKYFPKLADRAIDAHLDLCEDEDMAIRKQAIKDLPAICKDSKEHTARIADILAQLLQAQDTSELAVVQNSIMSLMKSDPKGAISGFFSQILNGDDGTRERCIKFLATKLKAIGHDVITKEPEDLLIAECKKVLQDVTADEFHSIMEVLAWTRLGTTVSGQQELIDITVEQAELSVPFKHTNLEQWNRLVQCIGHALPFFSSQIDSSRFVSYICVQVLPHLSLITAPDGRDAQLEILKLLAELAVFCGNIEKPEEKVQQLYNTLITYMPLPPDTEVSEVPKLQFSHVECLMYAFHKLCKQTPEFLTKDAEGLKEFRLRLQYFARGIQGYIKKLREAIGGKSEDELKSEENRLKVVALKTTNNINILIKDLFHSPPSFKSVIHLSWITPSSDNKKIEKTSPGQKRHTPITFGNDSGSSKRNKEDGKGSKREIYTPPSGKYSSNISSNYGSRGRFRGNRSGSRGGYRPRGRGGWRKSAY</sequence>
<dbReference type="InterPro" id="IPR008383">
    <property type="entry name" value="API5"/>
</dbReference>
<dbReference type="AlphaFoldDB" id="A0AAJ7CFL1"/>
<gene>
    <name evidence="5" type="primary">LOC107274213</name>
</gene>
<evidence type="ECO:0000313" key="5">
    <source>
        <dbReference type="RefSeq" id="XP_015608567.1"/>
    </source>
</evidence>
<dbReference type="KEGG" id="ccin:107274213"/>
<dbReference type="GeneID" id="107274213"/>
<dbReference type="GO" id="GO:0003723">
    <property type="term" value="F:RNA binding"/>
    <property type="evidence" value="ECO:0007669"/>
    <property type="project" value="TreeGrafter"/>
</dbReference>
<evidence type="ECO:0000313" key="4">
    <source>
        <dbReference type="Proteomes" id="UP000694920"/>
    </source>
</evidence>
<proteinExistence type="inferred from homology"/>
<dbReference type="PANTHER" id="PTHR12758:SF19">
    <property type="entry name" value="APOPTOSIS INHIBITOR 5"/>
    <property type="match status" value="1"/>
</dbReference>
<feature type="compositionally biased region" description="Basic residues" evidence="3">
    <location>
        <begin position="517"/>
        <end position="530"/>
    </location>
</feature>
<dbReference type="InterPro" id="IPR011989">
    <property type="entry name" value="ARM-like"/>
</dbReference>
<evidence type="ECO:0000256" key="2">
    <source>
        <dbReference type="ARBA" id="ARBA00022703"/>
    </source>
</evidence>
<evidence type="ECO:0000256" key="3">
    <source>
        <dbReference type="SAM" id="MobiDB-lite"/>
    </source>
</evidence>
<keyword evidence="4" id="KW-1185">Reference proteome</keyword>
<dbReference type="RefSeq" id="XP_015608567.1">
    <property type="nucleotide sequence ID" value="XM_015753081.2"/>
</dbReference>